<dbReference type="GO" id="GO:0005634">
    <property type="term" value="C:nucleus"/>
    <property type="evidence" value="ECO:0007669"/>
    <property type="project" value="UniProtKB-SubCell"/>
</dbReference>
<evidence type="ECO:0000256" key="7">
    <source>
        <dbReference type="ARBA" id="ARBA00022833"/>
    </source>
</evidence>
<keyword evidence="8" id="KW-0832">Ubl conjugation</keyword>
<evidence type="ECO:0000256" key="12">
    <source>
        <dbReference type="PROSITE-ProRule" id="PRU00042"/>
    </source>
</evidence>
<feature type="domain" description="C2H2-type" evidence="13">
    <location>
        <begin position="716"/>
        <end position="743"/>
    </location>
</feature>
<feature type="domain" description="C2H2-type" evidence="13">
    <location>
        <begin position="135"/>
        <end position="162"/>
    </location>
</feature>
<dbReference type="PANTHER" id="PTHR16515">
    <property type="entry name" value="PR DOMAIN ZINC FINGER PROTEIN"/>
    <property type="match status" value="1"/>
</dbReference>
<keyword evidence="15" id="KW-1185">Reference proteome</keyword>
<feature type="domain" description="C2H2-type" evidence="13">
    <location>
        <begin position="275"/>
        <end position="302"/>
    </location>
</feature>
<feature type="domain" description="C2H2-type" evidence="13">
    <location>
        <begin position="247"/>
        <end position="274"/>
    </location>
</feature>
<dbReference type="FunFam" id="3.30.160.60:FF:000690">
    <property type="entry name" value="Zinc finger protein 354C"/>
    <property type="match status" value="1"/>
</dbReference>
<dbReference type="FunFam" id="3.30.160.60:FF:000100">
    <property type="entry name" value="Zinc finger 45-like"/>
    <property type="match status" value="1"/>
</dbReference>
<proteinExistence type="inferred from homology"/>
<dbReference type="AlphaFoldDB" id="A0AAV2Q1Z7"/>
<dbReference type="InterPro" id="IPR036236">
    <property type="entry name" value="Znf_C2H2_sf"/>
</dbReference>
<dbReference type="Gene3D" id="3.30.160.60">
    <property type="entry name" value="Classic Zinc Finger"/>
    <property type="match status" value="12"/>
</dbReference>
<comment type="subcellular location">
    <subcellularLocation>
        <location evidence="1">Nucleus</location>
    </subcellularLocation>
</comment>
<evidence type="ECO:0000256" key="2">
    <source>
        <dbReference type="ARBA" id="ARBA00006991"/>
    </source>
</evidence>
<sequence>MDPSQTVKREMLGETCNGYDCPVDVEIHDNPFRVESKMEVGLGNTISSNIDLHQANEHEMDEVVASGDYDYYRDVKIENTVLVERGEEVDSIKIPVIDSHHTIKHELDPLGDVAPLWGCNGNHIYMKKHYGENTYECGQCEKSFILKGGLIVHMRTHTGEKPYTCNQCDKAFTRNSILVRHLMTHSGKKPYQCNQCDKVFTKQSDLCRHEKIHTGEKLYHCRICEKAFVQSSDLTRHMQTHTKEKTYKCSNCDKCFLTKCNLISHLKIHYGEKLYQCNQCDKAFTNGISLISHLKTHTGEKPYQCSQCDKVFTNSIDLIDLISHMNTHTEEKPYQCRLFDKAFQQNSNLKSNTKTHTGKKPCQCTQCNRSFMNNDDLISHLMTHSREKQFQVSNCHKVLSKKRTQLMAPVKPGIEHTEMCLSAPVRKKCPACKKKYDKDKQNNYRKKLKRLKTKSYNISKYEHILCLDCKNKKKLKGNLCTKCFSAYNCAKTKEAKLKKQLKIKCLDKSKKQVNEAWSDYDNPMDAEIDDNQIQVETQMGNDLLETISVNIDVHQGNDHKMEEAVASGDYDNYLDIKIESPMQEENNEGVDTGIRPADIESHQIIKHELDPLGDEVQLEGSYDYHTDMKIEDNHIRVDTGEENNADITRHMRTHTGKKKYKCSQCDNGFTNSIDLISHMNTHTEEKPYQCRLFDKAFQQNSNLKSHTNTHTGKKPYQCSQCNRSFMNIDDLISHLKTHSREKQFQVSNCSKVLSKKRTLLMAPVKPAIEHTEMCLSAPVRKKCPACYITFERDRKKLKRLKIKSYKISKNCYVGVSKKRTEVVVGVNPAIEHTDNCLNAPYRKKCPACKRKYNKDRMQQYRSMFKSYSKSKYEHILCPDCKCKNKITGNLCSKCHSAYNCARQKASKRKKTG</sequence>
<dbReference type="FunFam" id="3.30.160.60:FF:002343">
    <property type="entry name" value="Zinc finger protein 33A"/>
    <property type="match status" value="2"/>
</dbReference>
<dbReference type="FunFam" id="3.30.160.60:FF:000478">
    <property type="entry name" value="Zinc finger protein 133"/>
    <property type="match status" value="2"/>
</dbReference>
<dbReference type="PANTHER" id="PTHR16515:SF49">
    <property type="entry name" value="GASTRULA ZINC FINGER PROTEIN XLCGF49.1-LIKE-RELATED"/>
    <property type="match status" value="1"/>
</dbReference>
<dbReference type="FunFam" id="3.30.160.60:FF:000785">
    <property type="entry name" value="zinc finger protein 648"/>
    <property type="match status" value="1"/>
</dbReference>
<evidence type="ECO:0000313" key="15">
    <source>
        <dbReference type="Proteomes" id="UP001497623"/>
    </source>
</evidence>
<feature type="domain" description="C2H2-type" evidence="13">
    <location>
        <begin position="219"/>
        <end position="246"/>
    </location>
</feature>
<feature type="domain" description="C2H2-type" evidence="13">
    <location>
        <begin position="191"/>
        <end position="218"/>
    </location>
</feature>
<dbReference type="InterPro" id="IPR013087">
    <property type="entry name" value="Znf_C2H2_type"/>
</dbReference>
<feature type="domain" description="C2H2-type" evidence="13">
    <location>
        <begin position="362"/>
        <end position="389"/>
    </location>
</feature>
<dbReference type="FunFam" id="3.30.160.60:FF:000446">
    <property type="entry name" value="Zinc finger protein"/>
    <property type="match status" value="1"/>
</dbReference>
<feature type="domain" description="C2H2-type" evidence="13">
    <location>
        <begin position="163"/>
        <end position="190"/>
    </location>
</feature>
<dbReference type="GO" id="GO:0003682">
    <property type="term" value="F:chromatin binding"/>
    <property type="evidence" value="ECO:0007669"/>
    <property type="project" value="UniProtKB-ARBA"/>
</dbReference>
<keyword evidence="11" id="KW-0539">Nucleus</keyword>
<dbReference type="GO" id="GO:0048598">
    <property type="term" value="P:embryonic morphogenesis"/>
    <property type="evidence" value="ECO:0007669"/>
    <property type="project" value="UniProtKB-ARBA"/>
</dbReference>
<comment type="caution">
    <text evidence="14">The sequence shown here is derived from an EMBL/GenBank/DDBJ whole genome shotgun (WGS) entry which is preliminary data.</text>
</comment>
<evidence type="ECO:0000256" key="8">
    <source>
        <dbReference type="ARBA" id="ARBA00022843"/>
    </source>
</evidence>
<reference evidence="14 15" key="1">
    <citation type="submission" date="2024-05" db="EMBL/GenBank/DDBJ databases">
        <authorList>
            <person name="Wallberg A."/>
        </authorList>
    </citation>
    <scope>NUCLEOTIDE SEQUENCE [LARGE SCALE GENOMIC DNA]</scope>
</reference>
<dbReference type="GO" id="GO:0008270">
    <property type="term" value="F:zinc ion binding"/>
    <property type="evidence" value="ECO:0007669"/>
    <property type="project" value="UniProtKB-KW"/>
</dbReference>
<feature type="domain" description="C2H2-type" evidence="13">
    <location>
        <begin position="303"/>
        <end position="333"/>
    </location>
</feature>
<evidence type="ECO:0000256" key="1">
    <source>
        <dbReference type="ARBA" id="ARBA00004123"/>
    </source>
</evidence>
<evidence type="ECO:0000259" key="13">
    <source>
        <dbReference type="PROSITE" id="PS50157"/>
    </source>
</evidence>
<accession>A0AAV2Q1Z7</accession>
<dbReference type="EMBL" id="CAXKWB010002908">
    <property type="protein sequence ID" value="CAL4067981.1"/>
    <property type="molecule type" value="Genomic_DNA"/>
</dbReference>
<evidence type="ECO:0000256" key="9">
    <source>
        <dbReference type="ARBA" id="ARBA00023015"/>
    </source>
</evidence>
<dbReference type="SUPFAM" id="SSF57667">
    <property type="entry name" value="beta-beta-alpha zinc fingers"/>
    <property type="match status" value="8"/>
</dbReference>
<comment type="similarity">
    <text evidence="2">Belongs to the krueppel C2H2-type zinc-finger protein family.</text>
</comment>
<dbReference type="Pfam" id="PF13912">
    <property type="entry name" value="zf-C2H2_6"/>
    <property type="match status" value="1"/>
</dbReference>
<dbReference type="Proteomes" id="UP001497623">
    <property type="component" value="Unassembled WGS sequence"/>
</dbReference>
<dbReference type="InterPro" id="IPR050331">
    <property type="entry name" value="Zinc_finger"/>
</dbReference>
<dbReference type="GO" id="GO:0006355">
    <property type="term" value="P:regulation of DNA-templated transcription"/>
    <property type="evidence" value="ECO:0007669"/>
    <property type="project" value="UniProtKB-ARBA"/>
</dbReference>
<keyword evidence="9" id="KW-0805">Transcription regulation</keyword>
<dbReference type="SMART" id="SM00355">
    <property type="entry name" value="ZnF_C2H2"/>
    <property type="match status" value="11"/>
</dbReference>
<keyword evidence="4" id="KW-0479">Metal-binding</keyword>
<keyword evidence="7" id="KW-0862">Zinc</keyword>
<protein>
    <recommendedName>
        <fullName evidence="13">C2H2-type domain-containing protein</fullName>
    </recommendedName>
</protein>
<dbReference type="FunFam" id="3.30.160.60:FF:000624">
    <property type="entry name" value="zinc finger protein 697"/>
    <property type="match status" value="1"/>
</dbReference>
<keyword evidence="3" id="KW-1017">Isopeptide bond</keyword>
<dbReference type="FunFam" id="3.30.160.60:FF:000003">
    <property type="entry name" value="Zinc finger protein 3 homolog"/>
    <property type="match status" value="1"/>
</dbReference>
<evidence type="ECO:0000256" key="5">
    <source>
        <dbReference type="ARBA" id="ARBA00022737"/>
    </source>
</evidence>
<dbReference type="PROSITE" id="PS00028">
    <property type="entry name" value="ZINC_FINGER_C2H2_1"/>
    <property type="match status" value="9"/>
</dbReference>
<evidence type="ECO:0000256" key="6">
    <source>
        <dbReference type="ARBA" id="ARBA00022771"/>
    </source>
</evidence>
<evidence type="ECO:0000256" key="10">
    <source>
        <dbReference type="ARBA" id="ARBA00023163"/>
    </source>
</evidence>
<evidence type="ECO:0000313" key="14">
    <source>
        <dbReference type="EMBL" id="CAL4067981.1"/>
    </source>
</evidence>
<keyword evidence="5" id="KW-0677">Repeat</keyword>
<feature type="domain" description="C2H2-type" evidence="13">
    <location>
        <begin position="334"/>
        <end position="361"/>
    </location>
</feature>
<dbReference type="Pfam" id="PF00096">
    <property type="entry name" value="zf-C2H2"/>
    <property type="match status" value="7"/>
</dbReference>
<evidence type="ECO:0000256" key="11">
    <source>
        <dbReference type="ARBA" id="ARBA00023242"/>
    </source>
</evidence>
<evidence type="ECO:0000256" key="4">
    <source>
        <dbReference type="ARBA" id="ARBA00022723"/>
    </source>
</evidence>
<feature type="domain" description="C2H2-type" evidence="13">
    <location>
        <begin position="688"/>
        <end position="715"/>
    </location>
</feature>
<dbReference type="FunFam" id="3.30.160.60:FF:000238">
    <property type="entry name" value="Zinc finger protein 485"/>
    <property type="match status" value="1"/>
</dbReference>
<organism evidence="14 15">
    <name type="scientific">Meganyctiphanes norvegica</name>
    <name type="common">Northern krill</name>
    <name type="synonym">Thysanopoda norvegica</name>
    <dbReference type="NCBI Taxonomy" id="48144"/>
    <lineage>
        <taxon>Eukaryota</taxon>
        <taxon>Metazoa</taxon>
        <taxon>Ecdysozoa</taxon>
        <taxon>Arthropoda</taxon>
        <taxon>Crustacea</taxon>
        <taxon>Multicrustacea</taxon>
        <taxon>Malacostraca</taxon>
        <taxon>Eumalacostraca</taxon>
        <taxon>Eucarida</taxon>
        <taxon>Euphausiacea</taxon>
        <taxon>Euphausiidae</taxon>
        <taxon>Meganyctiphanes</taxon>
    </lineage>
</organism>
<keyword evidence="10" id="KW-0804">Transcription</keyword>
<name>A0AAV2Q1Z7_MEGNR</name>
<feature type="domain" description="C2H2-type" evidence="13">
    <location>
        <begin position="660"/>
        <end position="687"/>
    </location>
</feature>
<evidence type="ECO:0000256" key="3">
    <source>
        <dbReference type="ARBA" id="ARBA00022499"/>
    </source>
</evidence>
<keyword evidence="6 12" id="KW-0863">Zinc-finger</keyword>
<dbReference type="PROSITE" id="PS50157">
    <property type="entry name" value="ZINC_FINGER_C2H2_2"/>
    <property type="match status" value="12"/>
</dbReference>
<gene>
    <name evidence="14" type="ORF">MNOR_LOCUS6863</name>
</gene>